<dbReference type="EMBL" id="MSIE01000021">
    <property type="protein sequence ID" value="OLF17046.1"/>
    <property type="molecule type" value="Genomic_DNA"/>
</dbReference>
<keyword evidence="1" id="KW-0802">TPR repeat</keyword>
<sequence>MAQTRPAVHRTIVVVDIENFGDPRRTSRHQLAMRDGLYTVVPQAIEDSGVPWADCDHEDRGDGMVVLVPGHLPKTFLVDVMPGALVAGVLAYNRTHAAAEQLRLRLALHAGEVTYDDHGVTGAAVTLTFRLVDAAPLRTALAESPGVLAMITSGWFFEEVVRQSHHTDPATFRPVPVEVKKTSTTGWLSLPDHPYPAEPTAPVDRPGAGRVPRQLPAPPRSFTGRTAELAALSRAVEPGRGLVLQTISGAGGIGKTWLALRWAHDNADRFTDGQLFVDLRGFSPTGAPMSPSVALRGFLQALGIHPAEVPRHEHAQAGLFRSLVAGRRLLIVLDNAATTEQVTPLLPGSATCVVLVTSRSRLPGLAAAHGARHVPLGVLDDDQAHTLLAARVGTARTAAEPAAAADLVGFCQGFPLALSIVAARAETCPEAALADLATDLRELGLEALDSADPAASLPAVLSWSHRALRPDQATAFELVALAPGPDIGLSAATALLGSTPGRTRTLLRDLHELSLLDHNGHRYQLHDLVRRYATEHPDLGTVAGRNAALRRVVDFYLGTTHAADHLLDPHRESPPAGCSAPLPLPDEETALAWLDSEHACLLAAQRLAADRGWHRQAAHFALVLHTYHWRRGRLDDQVAVGRVGLESAARTGDPTAHAMAYRHLAEACALMGRRDEAVEHLRPALRLAERTGDRTGQAHTHRILAWADSEHGDVRTALGHITLALRLFQEQGDEEWEARALNQTAWYSALLGQHDQAQAHADRALLLHRCHRNTNGTALALAVQGYIAHRTGRHDHALRHCRQSLAMLEALRNTFFTALVLEVLGHVELALGHTDGAARYWRRSLRQYREQNRMAKARQVRALLDTLGRAGAVTSR</sequence>
<dbReference type="RefSeq" id="WP_075125937.1">
    <property type="nucleotide sequence ID" value="NZ_MSIE01000021.1"/>
</dbReference>
<dbReference type="InterPro" id="IPR027417">
    <property type="entry name" value="P-loop_NTPase"/>
</dbReference>
<dbReference type="PROSITE" id="PS50005">
    <property type="entry name" value="TPR"/>
    <property type="match status" value="1"/>
</dbReference>
<dbReference type="InterPro" id="IPR019734">
    <property type="entry name" value="TPR_rpt"/>
</dbReference>
<dbReference type="SUPFAM" id="SSF48452">
    <property type="entry name" value="TPR-like"/>
    <property type="match status" value="1"/>
</dbReference>
<proteinExistence type="predicted"/>
<dbReference type="STRING" id="1912961.BU204_13175"/>
<feature type="region of interest" description="Disordered" evidence="2">
    <location>
        <begin position="189"/>
        <end position="222"/>
    </location>
</feature>
<feature type="repeat" description="TPR" evidence="1">
    <location>
        <begin position="658"/>
        <end position="691"/>
    </location>
</feature>
<dbReference type="Gene3D" id="1.25.40.10">
    <property type="entry name" value="Tetratricopeptide repeat domain"/>
    <property type="match status" value="2"/>
</dbReference>
<dbReference type="Pfam" id="PF13424">
    <property type="entry name" value="TPR_12"/>
    <property type="match status" value="1"/>
</dbReference>
<accession>A0A1Q8CRR9</accession>
<evidence type="ECO:0000313" key="4">
    <source>
        <dbReference type="Proteomes" id="UP000185596"/>
    </source>
</evidence>
<dbReference type="InterPro" id="IPR029787">
    <property type="entry name" value="Nucleotide_cyclase"/>
</dbReference>
<dbReference type="Gene3D" id="3.30.70.1230">
    <property type="entry name" value="Nucleotide cyclase"/>
    <property type="match status" value="1"/>
</dbReference>
<dbReference type="PANTHER" id="PTHR47691:SF3">
    <property type="entry name" value="HTH-TYPE TRANSCRIPTIONAL REGULATOR RV0890C-RELATED"/>
    <property type="match status" value="1"/>
</dbReference>
<dbReference type="Gene3D" id="3.40.50.300">
    <property type="entry name" value="P-loop containing nucleotide triphosphate hydrolases"/>
    <property type="match status" value="1"/>
</dbReference>
<dbReference type="PANTHER" id="PTHR47691">
    <property type="entry name" value="REGULATOR-RELATED"/>
    <property type="match status" value="1"/>
</dbReference>
<dbReference type="PRINTS" id="PR00364">
    <property type="entry name" value="DISEASERSIST"/>
</dbReference>
<keyword evidence="4" id="KW-1185">Reference proteome</keyword>
<evidence type="ECO:0000313" key="3">
    <source>
        <dbReference type="EMBL" id="OLF17046.1"/>
    </source>
</evidence>
<gene>
    <name evidence="3" type="ORF">BU204_13175</name>
</gene>
<dbReference type="OrthoDB" id="3275754at2"/>
<dbReference type="InterPro" id="IPR011990">
    <property type="entry name" value="TPR-like_helical_dom_sf"/>
</dbReference>
<dbReference type="Proteomes" id="UP000185596">
    <property type="component" value="Unassembled WGS sequence"/>
</dbReference>
<name>A0A1Q8CRR9_9PSEU</name>
<dbReference type="AlphaFoldDB" id="A0A1Q8CRR9"/>
<reference evidence="3 4" key="1">
    <citation type="submission" date="2016-12" db="EMBL/GenBank/DDBJ databases">
        <title>The draft genome sequence of Actinophytocola sp. 11-183.</title>
        <authorList>
            <person name="Wang W."/>
            <person name="Yuan L."/>
        </authorList>
    </citation>
    <scope>NUCLEOTIDE SEQUENCE [LARGE SCALE GENOMIC DNA]</scope>
    <source>
        <strain evidence="3 4">11-183</strain>
    </source>
</reference>
<protein>
    <submittedName>
        <fullName evidence="3">SARP family transcriptional regulator</fullName>
    </submittedName>
</protein>
<comment type="caution">
    <text evidence="3">The sequence shown here is derived from an EMBL/GenBank/DDBJ whole genome shotgun (WGS) entry which is preliminary data.</text>
</comment>
<dbReference type="SUPFAM" id="SSF52540">
    <property type="entry name" value="P-loop containing nucleoside triphosphate hydrolases"/>
    <property type="match status" value="1"/>
</dbReference>
<organism evidence="3 4">
    <name type="scientific">Actinophytocola xanthii</name>
    <dbReference type="NCBI Taxonomy" id="1912961"/>
    <lineage>
        <taxon>Bacteria</taxon>
        <taxon>Bacillati</taxon>
        <taxon>Actinomycetota</taxon>
        <taxon>Actinomycetes</taxon>
        <taxon>Pseudonocardiales</taxon>
        <taxon>Pseudonocardiaceae</taxon>
    </lineage>
</organism>
<evidence type="ECO:0000256" key="2">
    <source>
        <dbReference type="SAM" id="MobiDB-lite"/>
    </source>
</evidence>
<dbReference type="SMART" id="SM00028">
    <property type="entry name" value="TPR"/>
    <property type="match status" value="4"/>
</dbReference>
<evidence type="ECO:0000256" key="1">
    <source>
        <dbReference type="PROSITE-ProRule" id="PRU00339"/>
    </source>
</evidence>
<dbReference type="GO" id="GO:0043531">
    <property type="term" value="F:ADP binding"/>
    <property type="evidence" value="ECO:0007669"/>
    <property type="project" value="InterPro"/>
</dbReference>